<feature type="transmembrane region" description="Helical" evidence="11">
    <location>
        <begin position="422"/>
        <end position="442"/>
    </location>
</feature>
<evidence type="ECO:0000313" key="15">
    <source>
        <dbReference type="Proteomes" id="UP000530660"/>
    </source>
</evidence>
<evidence type="ECO:0000256" key="3">
    <source>
        <dbReference type="ARBA" id="ARBA00022448"/>
    </source>
</evidence>
<dbReference type="InterPro" id="IPR036640">
    <property type="entry name" value="ABC1_TM_sf"/>
</dbReference>
<keyword evidence="15" id="KW-1185">Reference proteome</keyword>
<reference evidence="14 15" key="1">
    <citation type="journal article" date="2020" name="J. Phycol.">
        <title>Comparative genome analysis reveals Cyanidiococcus gen. nov., a new extremophilic red algal genus sister to Cyanidioschyzon (Cyanidioschyzonaceae, Rhodophyta).</title>
        <authorList>
            <person name="Liu S.-L."/>
            <person name="Chiang Y.-R."/>
            <person name="Yoon H.S."/>
            <person name="Fu H.-Y."/>
        </authorList>
    </citation>
    <scope>NUCLEOTIDE SEQUENCE [LARGE SCALE GENOMIC DNA]</scope>
    <source>
        <strain evidence="14 15">THAL066</strain>
    </source>
</reference>
<evidence type="ECO:0000256" key="6">
    <source>
        <dbReference type="ARBA" id="ARBA00022741"/>
    </source>
</evidence>
<comment type="caution">
    <text evidence="14">The sequence shown here is derived from an EMBL/GenBank/DDBJ whole genome shotgun (WGS) entry which is preliminary data.</text>
</comment>
<keyword evidence="6" id="KW-0547">Nucleotide-binding</keyword>
<dbReference type="Proteomes" id="UP000530660">
    <property type="component" value="Unassembled WGS sequence"/>
</dbReference>
<evidence type="ECO:0000256" key="4">
    <source>
        <dbReference type="ARBA" id="ARBA00022475"/>
    </source>
</evidence>
<dbReference type="PANTHER" id="PTHR43394:SF1">
    <property type="entry name" value="ATP-BINDING CASSETTE SUB-FAMILY B MEMBER 10, MITOCHONDRIAL"/>
    <property type="match status" value="1"/>
</dbReference>
<dbReference type="GO" id="GO:0016887">
    <property type="term" value="F:ATP hydrolysis activity"/>
    <property type="evidence" value="ECO:0007669"/>
    <property type="project" value="InterPro"/>
</dbReference>
<feature type="transmembrane region" description="Helical" evidence="11">
    <location>
        <begin position="391"/>
        <end position="410"/>
    </location>
</feature>
<sequence length="833" mass="88997">MSSTRLAAHLWLRRAVTTHACRPVLWSEAGTWLTSATTKTRSRLAGSVSAALASGGTLKWEHLASHLRQQGRSLAYWRQASERTFLERGSLATRWLERVHLRGRRAATSGPSAEAASTPKSASSTEGSQAEGNASSSAASGLEFRFKLPDSVSIERLLRLARPHSRLLAGAVAAQITSALSSMAFPLAVGRMIDALNAVDGLEQLRRIAAIMALLFAVGAVAVGARVLLLNITGERVARALRKDLFSAMLRQDTSFFDARSTGELVNRLSADASSVARILTDNVARGIRASITTLSAIGFLVYLSPQLTTVSLCMVPAFAAGVALFGRYARRLSRQLLDALAAANQVAAERIAAIRTVRLFAAEKLELARYGRRIDETYEIARRVAVIEGVYMGAGFLTAQASLLGVLWYGGTMVYHGSMTVGALTSFAMYAVNLGVGVTSLSSAMGQLIRAQGAAARIFEVLDRETCAAAAAAAAAVSKRDAVAEAVKAHVQHDDAGDELRSSANDRAKDCARDNNSHQALVADPDPRPETAKTSSSRALEEGLILPIGYAPPAIEYDDVHFAYPTRPEVPILRGFRLAIEPGELCALVGGSGSGKSTLHMLLARLYDPNRGEVRFAGHGLRKLDASWLRRQIGIVQQEPVLFAGTIAANIAYGREAQRFTQHEDDAMLTASTLEANELQRAAEAAGAHNFISQLPAGYQTCIGERGAGLSGGQIQRIAIARALFHQPTALALDECTSALDLETELHVLDNLLQVIRERRLTALVITHRVPIMKAADRVAVLAGGLCVEHGAFSSLIQNPRGMLPRMLLSDQESVLSARPATNRATLASGTA</sequence>
<dbReference type="Pfam" id="PF00005">
    <property type="entry name" value="ABC_tran"/>
    <property type="match status" value="1"/>
</dbReference>
<dbReference type="Gene3D" id="3.40.50.300">
    <property type="entry name" value="P-loop containing nucleotide triphosphate hydrolases"/>
    <property type="match status" value="1"/>
</dbReference>
<feature type="transmembrane region" description="Helical" evidence="11">
    <location>
        <begin position="208"/>
        <end position="229"/>
    </location>
</feature>
<evidence type="ECO:0000256" key="8">
    <source>
        <dbReference type="ARBA" id="ARBA00022989"/>
    </source>
</evidence>
<evidence type="ECO:0000256" key="7">
    <source>
        <dbReference type="ARBA" id="ARBA00022840"/>
    </source>
</evidence>
<feature type="region of interest" description="Disordered" evidence="10">
    <location>
        <begin position="106"/>
        <end position="136"/>
    </location>
</feature>
<dbReference type="InterPro" id="IPR039421">
    <property type="entry name" value="Type_1_exporter"/>
</dbReference>
<dbReference type="GO" id="GO:0005886">
    <property type="term" value="C:plasma membrane"/>
    <property type="evidence" value="ECO:0007669"/>
    <property type="project" value="UniProtKB-SubCell"/>
</dbReference>
<evidence type="ECO:0000256" key="1">
    <source>
        <dbReference type="ARBA" id="ARBA00004651"/>
    </source>
</evidence>
<keyword evidence="8 11" id="KW-1133">Transmembrane helix</keyword>
<protein>
    <recommendedName>
        <fullName evidence="2">Probable ATP-dependent transporter ycf16</fullName>
    </recommendedName>
</protein>
<feature type="transmembrane region" description="Helical" evidence="11">
    <location>
        <begin position="310"/>
        <end position="330"/>
    </location>
</feature>
<feature type="transmembrane region" description="Helical" evidence="11">
    <location>
        <begin position="167"/>
        <end position="188"/>
    </location>
</feature>
<dbReference type="InterPro" id="IPR003593">
    <property type="entry name" value="AAA+_ATPase"/>
</dbReference>
<evidence type="ECO:0000256" key="5">
    <source>
        <dbReference type="ARBA" id="ARBA00022692"/>
    </source>
</evidence>
<feature type="compositionally biased region" description="Basic and acidic residues" evidence="10">
    <location>
        <begin position="495"/>
        <end position="517"/>
    </location>
</feature>
<dbReference type="GO" id="GO:0005524">
    <property type="term" value="F:ATP binding"/>
    <property type="evidence" value="ECO:0007669"/>
    <property type="project" value="UniProtKB-KW"/>
</dbReference>
<dbReference type="OrthoDB" id="6500128at2759"/>
<evidence type="ECO:0000313" key="14">
    <source>
        <dbReference type="EMBL" id="KAF6002599.1"/>
    </source>
</evidence>
<dbReference type="FunFam" id="1.20.1560.10:FF:000058">
    <property type="entry name" value="ABC transporter B family member 25"/>
    <property type="match status" value="1"/>
</dbReference>
<dbReference type="PROSITE" id="PS50929">
    <property type="entry name" value="ABC_TM1F"/>
    <property type="match status" value="1"/>
</dbReference>
<organism evidence="14 15">
    <name type="scientific">Cyanidiococcus yangmingshanensis</name>
    <dbReference type="NCBI Taxonomy" id="2690220"/>
    <lineage>
        <taxon>Eukaryota</taxon>
        <taxon>Rhodophyta</taxon>
        <taxon>Bangiophyceae</taxon>
        <taxon>Cyanidiales</taxon>
        <taxon>Cyanidiaceae</taxon>
        <taxon>Cyanidiococcus</taxon>
    </lineage>
</organism>
<dbReference type="CDD" id="cd18573">
    <property type="entry name" value="ABC_6TM_ABCB10_like"/>
    <property type="match status" value="1"/>
</dbReference>
<keyword evidence="3" id="KW-0813">Transport</keyword>
<dbReference type="PANTHER" id="PTHR43394">
    <property type="entry name" value="ATP-DEPENDENT PERMEASE MDL1, MITOCHONDRIAL"/>
    <property type="match status" value="1"/>
</dbReference>
<dbReference type="GO" id="GO:0005743">
    <property type="term" value="C:mitochondrial inner membrane"/>
    <property type="evidence" value="ECO:0007669"/>
    <property type="project" value="TreeGrafter"/>
</dbReference>
<keyword evidence="9 11" id="KW-0472">Membrane</keyword>
<keyword evidence="4" id="KW-1003">Cell membrane</keyword>
<dbReference type="SUPFAM" id="SSF90123">
    <property type="entry name" value="ABC transporter transmembrane region"/>
    <property type="match status" value="1"/>
</dbReference>
<accession>A0A7J7IIU2</accession>
<dbReference type="Pfam" id="PF00664">
    <property type="entry name" value="ABC_membrane"/>
    <property type="match status" value="1"/>
</dbReference>
<dbReference type="InterPro" id="IPR003439">
    <property type="entry name" value="ABC_transporter-like_ATP-bd"/>
</dbReference>
<evidence type="ECO:0000256" key="2">
    <source>
        <dbReference type="ARBA" id="ARBA00014334"/>
    </source>
</evidence>
<feature type="compositionally biased region" description="Low complexity" evidence="10">
    <location>
        <begin position="126"/>
        <end position="136"/>
    </location>
</feature>
<dbReference type="InterPro" id="IPR017871">
    <property type="entry name" value="ABC_transporter-like_CS"/>
</dbReference>
<comment type="subcellular location">
    <subcellularLocation>
        <location evidence="1">Cell membrane</location>
        <topology evidence="1">Multi-pass membrane protein</topology>
    </subcellularLocation>
</comment>
<feature type="domain" description="ABC transmembrane type-1" evidence="13">
    <location>
        <begin position="169"/>
        <end position="451"/>
    </location>
</feature>
<dbReference type="EMBL" id="VWRR01000009">
    <property type="protein sequence ID" value="KAF6002599.1"/>
    <property type="molecule type" value="Genomic_DNA"/>
</dbReference>
<dbReference type="GO" id="GO:0015421">
    <property type="term" value="F:ABC-type oligopeptide transporter activity"/>
    <property type="evidence" value="ECO:0007669"/>
    <property type="project" value="TreeGrafter"/>
</dbReference>
<evidence type="ECO:0000259" key="13">
    <source>
        <dbReference type="PROSITE" id="PS50929"/>
    </source>
</evidence>
<feature type="domain" description="ABC transporter" evidence="12">
    <location>
        <begin position="556"/>
        <end position="810"/>
    </location>
</feature>
<dbReference type="AlphaFoldDB" id="A0A7J7IIU2"/>
<evidence type="ECO:0000256" key="11">
    <source>
        <dbReference type="SAM" id="Phobius"/>
    </source>
</evidence>
<keyword evidence="5 11" id="KW-0812">Transmembrane</keyword>
<dbReference type="FunFam" id="3.40.50.300:FF:000299">
    <property type="entry name" value="ABC transporter ATP-binding protein/permease"/>
    <property type="match status" value="1"/>
</dbReference>
<feature type="transmembrane region" description="Helical" evidence="11">
    <location>
        <begin position="287"/>
        <end position="304"/>
    </location>
</feature>
<name>A0A7J7IIU2_9RHOD</name>
<evidence type="ECO:0000256" key="10">
    <source>
        <dbReference type="SAM" id="MobiDB-lite"/>
    </source>
</evidence>
<dbReference type="InterPro" id="IPR027417">
    <property type="entry name" value="P-loop_NTPase"/>
</dbReference>
<dbReference type="PROSITE" id="PS50893">
    <property type="entry name" value="ABC_TRANSPORTER_2"/>
    <property type="match status" value="1"/>
</dbReference>
<dbReference type="SMART" id="SM00382">
    <property type="entry name" value="AAA"/>
    <property type="match status" value="1"/>
</dbReference>
<dbReference type="GO" id="GO:0090374">
    <property type="term" value="P:oligopeptide export from mitochondrion"/>
    <property type="evidence" value="ECO:0007669"/>
    <property type="project" value="TreeGrafter"/>
</dbReference>
<dbReference type="SUPFAM" id="SSF52540">
    <property type="entry name" value="P-loop containing nucleoside triphosphate hydrolases"/>
    <property type="match status" value="1"/>
</dbReference>
<dbReference type="Gene3D" id="1.20.1560.10">
    <property type="entry name" value="ABC transporter type 1, transmembrane domain"/>
    <property type="match status" value="1"/>
</dbReference>
<dbReference type="PROSITE" id="PS00211">
    <property type="entry name" value="ABC_TRANSPORTER_1"/>
    <property type="match status" value="1"/>
</dbReference>
<gene>
    <name evidence="14" type="ORF">F1559_000181</name>
</gene>
<feature type="region of interest" description="Disordered" evidence="10">
    <location>
        <begin position="495"/>
        <end position="539"/>
    </location>
</feature>
<dbReference type="InterPro" id="IPR011527">
    <property type="entry name" value="ABC1_TM_dom"/>
</dbReference>
<evidence type="ECO:0000256" key="9">
    <source>
        <dbReference type="ARBA" id="ARBA00023136"/>
    </source>
</evidence>
<evidence type="ECO:0000259" key="12">
    <source>
        <dbReference type="PROSITE" id="PS50893"/>
    </source>
</evidence>
<proteinExistence type="predicted"/>
<keyword evidence="7" id="KW-0067">ATP-binding</keyword>